<keyword evidence="5" id="KW-0378">Hydrolase</keyword>
<dbReference type="PANTHER" id="PTHR43808">
    <property type="entry name" value="ACETYLORNITHINE DEACETYLASE"/>
    <property type="match status" value="1"/>
</dbReference>
<dbReference type="InterPro" id="IPR002933">
    <property type="entry name" value="Peptidase_M20"/>
</dbReference>
<dbReference type="GO" id="GO:0046872">
    <property type="term" value="F:metal ion binding"/>
    <property type="evidence" value="ECO:0007669"/>
    <property type="project" value="UniProtKB-KW"/>
</dbReference>
<dbReference type="RefSeq" id="WP_188941385.1">
    <property type="nucleotide sequence ID" value="NZ_BMNA01000003.1"/>
</dbReference>
<evidence type="ECO:0000313" key="9">
    <source>
        <dbReference type="EMBL" id="GGM00375.1"/>
    </source>
</evidence>
<evidence type="ECO:0000313" key="10">
    <source>
        <dbReference type="Proteomes" id="UP000655208"/>
    </source>
</evidence>
<dbReference type="SUPFAM" id="SSF53187">
    <property type="entry name" value="Zn-dependent exopeptidases"/>
    <property type="match status" value="1"/>
</dbReference>
<proteinExistence type="inferred from homology"/>
<comment type="similarity">
    <text evidence="3">Belongs to the peptidase M20A family.</text>
</comment>
<comment type="caution">
    <text evidence="9">The sequence shown here is derived from an EMBL/GenBank/DDBJ whole genome shotgun (WGS) entry which is preliminary data.</text>
</comment>
<evidence type="ECO:0000256" key="5">
    <source>
        <dbReference type="ARBA" id="ARBA00022801"/>
    </source>
</evidence>
<name>A0A917SWX2_9ACTN</name>
<dbReference type="Gene3D" id="3.30.70.360">
    <property type="match status" value="1"/>
</dbReference>
<dbReference type="EMBL" id="BMNA01000003">
    <property type="protein sequence ID" value="GGM00375.1"/>
    <property type="molecule type" value="Genomic_DNA"/>
</dbReference>
<evidence type="ECO:0000256" key="6">
    <source>
        <dbReference type="ARBA" id="ARBA00022833"/>
    </source>
</evidence>
<gene>
    <name evidence="9" type="ORF">GCM10011594_20570</name>
</gene>
<accession>A0A917SWX2</accession>
<sequence>MLTRDEEHALSVLDERELVADLVELIRIPSVTGTDAESELQHRQAGQLAELGMDVDSWRLDLAALQADPRYPGTEAERLEGYGVVARTEGAGTPAFVLQGHVDVVPTGDLEHWAGHDPFGGRIDGDVVHGRGACDMKAGVAVNTAVARALHRSGLYLERPFAVHSVVSEEDGGLGAFATLVRGHAGEAAVITEPTAGQVVTAHAGALTFTVSVPGRAAHGSTRAEGVSAFDAYLPIHRAILELERARNADPHPRFGDNRLPYPISIGRIVAGDWSSSVPDLLTAEGRLGVRLGEDPADARAALEQALAQVCAGDPWLADHPARLAWTGGQFASGATPEGDPLIADVAAAARDSGGRPPEGQRAVPYGSDLRLYTGIGGIPTLLYGPGDVRNAHAPREQVGIGETVEVARTLLLAAVRRCRAHR</sequence>
<keyword evidence="10" id="KW-1185">Reference proteome</keyword>
<evidence type="ECO:0000256" key="2">
    <source>
        <dbReference type="ARBA" id="ARBA00001947"/>
    </source>
</evidence>
<dbReference type="InterPro" id="IPR010182">
    <property type="entry name" value="ArgE/DapE"/>
</dbReference>
<comment type="cofactor">
    <cofactor evidence="2">
        <name>Zn(2+)</name>
        <dbReference type="ChEBI" id="CHEBI:29105"/>
    </cofactor>
</comment>
<keyword evidence="6" id="KW-0862">Zinc</keyword>
<evidence type="ECO:0000259" key="8">
    <source>
        <dbReference type="Pfam" id="PF07687"/>
    </source>
</evidence>
<dbReference type="Pfam" id="PF01546">
    <property type="entry name" value="Peptidase_M20"/>
    <property type="match status" value="1"/>
</dbReference>
<dbReference type="SUPFAM" id="SSF55031">
    <property type="entry name" value="Bacterial exopeptidase dimerisation domain"/>
    <property type="match status" value="1"/>
</dbReference>
<dbReference type="AlphaFoldDB" id="A0A917SWX2"/>
<evidence type="ECO:0000256" key="7">
    <source>
        <dbReference type="ARBA" id="ARBA00023285"/>
    </source>
</evidence>
<dbReference type="InterPro" id="IPR036264">
    <property type="entry name" value="Bact_exopeptidase_dim_dom"/>
</dbReference>
<reference evidence="9" key="1">
    <citation type="journal article" date="2014" name="Int. J. Syst. Evol. Microbiol.">
        <title>Complete genome sequence of Corynebacterium casei LMG S-19264T (=DSM 44701T), isolated from a smear-ripened cheese.</title>
        <authorList>
            <consortium name="US DOE Joint Genome Institute (JGI-PGF)"/>
            <person name="Walter F."/>
            <person name="Albersmeier A."/>
            <person name="Kalinowski J."/>
            <person name="Ruckert C."/>
        </authorList>
    </citation>
    <scope>NUCLEOTIDE SEQUENCE</scope>
    <source>
        <strain evidence="9">CGMCC 4.7308</strain>
    </source>
</reference>
<dbReference type="PANTHER" id="PTHR43808:SF25">
    <property type="entry name" value="PEPTIDASE M20 DIMERISATION DOMAIN-CONTAINING PROTEIN"/>
    <property type="match status" value="1"/>
</dbReference>
<feature type="domain" description="Peptidase M20 dimerisation" evidence="8">
    <location>
        <begin position="201"/>
        <end position="312"/>
    </location>
</feature>
<dbReference type="GO" id="GO:0016787">
    <property type="term" value="F:hydrolase activity"/>
    <property type="evidence" value="ECO:0007669"/>
    <property type="project" value="UniProtKB-KW"/>
</dbReference>
<evidence type="ECO:0000256" key="1">
    <source>
        <dbReference type="ARBA" id="ARBA00001941"/>
    </source>
</evidence>
<evidence type="ECO:0000256" key="3">
    <source>
        <dbReference type="ARBA" id="ARBA00006247"/>
    </source>
</evidence>
<reference evidence="9" key="2">
    <citation type="submission" date="2020-09" db="EMBL/GenBank/DDBJ databases">
        <authorList>
            <person name="Sun Q."/>
            <person name="Zhou Y."/>
        </authorList>
    </citation>
    <scope>NUCLEOTIDE SEQUENCE</scope>
    <source>
        <strain evidence="9">CGMCC 4.7308</strain>
    </source>
</reference>
<keyword evidence="7" id="KW-0170">Cobalt</keyword>
<dbReference type="Proteomes" id="UP000655208">
    <property type="component" value="Unassembled WGS sequence"/>
</dbReference>
<dbReference type="Gene3D" id="3.40.630.10">
    <property type="entry name" value="Zn peptidases"/>
    <property type="match status" value="1"/>
</dbReference>
<protein>
    <submittedName>
        <fullName evidence="9">Acetylornithine deacetylase</fullName>
    </submittedName>
</protein>
<dbReference type="InterPro" id="IPR050072">
    <property type="entry name" value="Peptidase_M20A"/>
</dbReference>
<comment type="cofactor">
    <cofactor evidence="1">
        <name>Co(2+)</name>
        <dbReference type="ChEBI" id="CHEBI:48828"/>
    </cofactor>
</comment>
<dbReference type="Pfam" id="PF07687">
    <property type="entry name" value="M20_dimer"/>
    <property type="match status" value="1"/>
</dbReference>
<dbReference type="NCBIfam" id="TIGR01910">
    <property type="entry name" value="DapE-ArgE"/>
    <property type="match status" value="1"/>
</dbReference>
<evidence type="ECO:0000256" key="4">
    <source>
        <dbReference type="ARBA" id="ARBA00022723"/>
    </source>
</evidence>
<keyword evidence="4" id="KW-0479">Metal-binding</keyword>
<dbReference type="InterPro" id="IPR011650">
    <property type="entry name" value="Peptidase_M20_dimer"/>
</dbReference>
<organism evidence="9 10">
    <name type="scientific">Nakamurella endophytica</name>
    <dbReference type="NCBI Taxonomy" id="1748367"/>
    <lineage>
        <taxon>Bacteria</taxon>
        <taxon>Bacillati</taxon>
        <taxon>Actinomycetota</taxon>
        <taxon>Actinomycetes</taxon>
        <taxon>Nakamurellales</taxon>
        <taxon>Nakamurellaceae</taxon>
        <taxon>Nakamurella</taxon>
    </lineage>
</organism>